<dbReference type="SUPFAM" id="SSF53383">
    <property type="entry name" value="PLP-dependent transferases"/>
    <property type="match status" value="1"/>
</dbReference>
<gene>
    <name evidence="1" type="ORF">Ga0080559_TMP1111</name>
</gene>
<keyword evidence="1" id="KW-0808">Transferase</keyword>
<dbReference type="AlphaFoldDB" id="A0A1U7D174"/>
<evidence type="ECO:0000313" key="1">
    <source>
        <dbReference type="EMBL" id="APX21907.1"/>
    </source>
</evidence>
<dbReference type="InterPro" id="IPR015424">
    <property type="entry name" value="PyrdxlP-dep_Trfase"/>
</dbReference>
<reference evidence="1 2" key="1">
    <citation type="submission" date="2016-03" db="EMBL/GenBank/DDBJ databases">
        <title>Deep-sea bacteria in the southern Pacific.</title>
        <authorList>
            <person name="Tang K."/>
        </authorList>
    </citation>
    <scope>NUCLEOTIDE SEQUENCE [LARGE SCALE GENOMIC DNA]</scope>
    <source>
        <strain evidence="1 2">JLT2016</strain>
    </source>
</reference>
<name>A0A1U7D174_9RHOB</name>
<sequence length="73" mass="8173">MPGDMNGLRIGTPELVRWGMTPEHAPRLAGLIAETLRAIDPERLAAEDAEWRRSFDRVHFVHARPRETGAALS</sequence>
<dbReference type="EMBL" id="CP014796">
    <property type="protein sequence ID" value="APX21907.1"/>
    <property type="molecule type" value="Genomic_DNA"/>
</dbReference>
<dbReference type="Proteomes" id="UP000186559">
    <property type="component" value="Chromosome"/>
</dbReference>
<evidence type="ECO:0000313" key="2">
    <source>
        <dbReference type="Proteomes" id="UP000186559"/>
    </source>
</evidence>
<keyword evidence="1" id="KW-0489">Methyltransferase</keyword>
<dbReference type="KEGG" id="tpro:Ga0080559_TMP1111"/>
<dbReference type="GO" id="GO:0032259">
    <property type="term" value="P:methylation"/>
    <property type="evidence" value="ECO:0007669"/>
    <property type="project" value="UniProtKB-KW"/>
</dbReference>
<dbReference type="Gene3D" id="3.90.1150.10">
    <property type="entry name" value="Aspartate Aminotransferase, domain 1"/>
    <property type="match status" value="1"/>
</dbReference>
<organism evidence="1 2">
    <name type="scientific">Salipiger profundus</name>
    <dbReference type="NCBI Taxonomy" id="1229727"/>
    <lineage>
        <taxon>Bacteria</taxon>
        <taxon>Pseudomonadati</taxon>
        <taxon>Pseudomonadota</taxon>
        <taxon>Alphaproteobacteria</taxon>
        <taxon>Rhodobacterales</taxon>
        <taxon>Roseobacteraceae</taxon>
        <taxon>Salipiger</taxon>
    </lineage>
</organism>
<dbReference type="GO" id="GO:0008168">
    <property type="term" value="F:methyltransferase activity"/>
    <property type="evidence" value="ECO:0007669"/>
    <property type="project" value="UniProtKB-KW"/>
</dbReference>
<dbReference type="InterPro" id="IPR015422">
    <property type="entry name" value="PyrdxlP-dep_Trfase_small"/>
</dbReference>
<keyword evidence="2" id="KW-1185">Reference proteome</keyword>
<proteinExistence type="predicted"/>
<accession>A0A1U7D174</accession>
<protein>
    <submittedName>
        <fullName evidence="1">Serine hydroxymethyltransferase</fullName>
    </submittedName>
</protein>
<dbReference type="STRING" id="1229727.Ga0080559_TMP1111"/>